<dbReference type="SMART" id="SM00382">
    <property type="entry name" value="AAA"/>
    <property type="match status" value="1"/>
</dbReference>
<sequence length="475" mass="52146">MTVFSIVSSTFNGIPGIFRWMTHCYVSLSRIESFMVQSQIQSLEERVDINADIKSGEIGFVNASFEWDCIEDDDGSNNTNRSNDMQKSSVLPQAKKSASHSSLNNSLESSESEQTPLISSQQSATYDSTSSPISALDEFDQVPTPATCVDQQASSNSKPASSKGTVRFKLSDITLQFPIGGLSLVVGPTGSGKSSLLSALIGEMTLTKGRIILPTADPRVLDAQLQNSRYREVIELASQGPVMTDVAYVSQEAWLRNATIRENILFGEAYDAERYEEVLRVCALKPDLRLFAAGDRTEIGERGITLSGGQKQRMALARAVYSHRRILLIDDCLSAVDAHTAKHILNECLVGQTKLMQGRTRVLVTHHVSVCLPHSAFVAVMQGGRVTLSGTPAELQQMGHFTSEINSLDSNHSVDEKETVDSSKRDALSVNDMTSEDTYNSQRAESGDLNEGTLVEDEEREQGYVRPQVWIDYML</sequence>
<keyword evidence="3" id="KW-0067">ATP-binding</keyword>
<dbReference type="InterPro" id="IPR003593">
    <property type="entry name" value="AAA+_ATPase"/>
</dbReference>
<dbReference type="InterPro" id="IPR003439">
    <property type="entry name" value="ABC_transporter-like_ATP-bd"/>
</dbReference>
<dbReference type="PANTHER" id="PTHR24223">
    <property type="entry name" value="ATP-BINDING CASSETTE SUB-FAMILY C"/>
    <property type="match status" value="1"/>
</dbReference>
<evidence type="ECO:0000313" key="7">
    <source>
        <dbReference type="Proteomes" id="UP001139887"/>
    </source>
</evidence>
<keyword evidence="1" id="KW-0677">Repeat</keyword>
<feature type="compositionally biased region" description="Polar residues" evidence="4">
    <location>
        <begin position="113"/>
        <end position="131"/>
    </location>
</feature>
<feature type="non-terminal residue" evidence="6">
    <location>
        <position position="475"/>
    </location>
</feature>
<dbReference type="InterPro" id="IPR050173">
    <property type="entry name" value="ABC_transporter_C-like"/>
</dbReference>
<evidence type="ECO:0000256" key="1">
    <source>
        <dbReference type="ARBA" id="ARBA00022737"/>
    </source>
</evidence>
<dbReference type="OrthoDB" id="6500128at2759"/>
<dbReference type="InterPro" id="IPR017871">
    <property type="entry name" value="ABC_transporter-like_CS"/>
</dbReference>
<accession>A0A9W8I198</accession>
<evidence type="ECO:0000256" key="4">
    <source>
        <dbReference type="SAM" id="MobiDB-lite"/>
    </source>
</evidence>
<feature type="compositionally biased region" description="Polar residues" evidence="4">
    <location>
        <begin position="76"/>
        <end position="91"/>
    </location>
</feature>
<dbReference type="GO" id="GO:0042626">
    <property type="term" value="F:ATPase-coupled transmembrane transporter activity"/>
    <property type="evidence" value="ECO:0007669"/>
    <property type="project" value="TreeGrafter"/>
</dbReference>
<dbReference type="AlphaFoldDB" id="A0A9W8I198"/>
<gene>
    <name evidence="6" type="ORF">IWW36_005610</name>
</gene>
<keyword evidence="2" id="KW-0547">Nucleotide-binding</keyword>
<dbReference type="PANTHER" id="PTHR24223:SF353">
    <property type="entry name" value="ABC TRANSPORTER ATP-BINDING PROTEIN_PERMEASE VMR1-RELATED"/>
    <property type="match status" value="1"/>
</dbReference>
<evidence type="ECO:0000313" key="6">
    <source>
        <dbReference type="EMBL" id="KAJ2843301.1"/>
    </source>
</evidence>
<evidence type="ECO:0000256" key="2">
    <source>
        <dbReference type="ARBA" id="ARBA00022741"/>
    </source>
</evidence>
<evidence type="ECO:0000259" key="5">
    <source>
        <dbReference type="PROSITE" id="PS50893"/>
    </source>
</evidence>
<dbReference type="PROSITE" id="PS00211">
    <property type="entry name" value="ABC_TRANSPORTER_1"/>
    <property type="match status" value="1"/>
</dbReference>
<dbReference type="GO" id="GO:0016887">
    <property type="term" value="F:ATP hydrolysis activity"/>
    <property type="evidence" value="ECO:0007669"/>
    <property type="project" value="InterPro"/>
</dbReference>
<reference evidence="6" key="1">
    <citation type="submission" date="2022-07" db="EMBL/GenBank/DDBJ databases">
        <title>Phylogenomic reconstructions and comparative analyses of Kickxellomycotina fungi.</title>
        <authorList>
            <person name="Reynolds N.K."/>
            <person name="Stajich J.E."/>
            <person name="Barry K."/>
            <person name="Grigoriev I.V."/>
            <person name="Crous P."/>
            <person name="Smith M.E."/>
        </authorList>
    </citation>
    <scope>NUCLEOTIDE SEQUENCE</scope>
    <source>
        <strain evidence="6">NRRL 1566</strain>
    </source>
</reference>
<proteinExistence type="predicted"/>
<name>A0A9W8I198_9FUNG</name>
<keyword evidence="7" id="KW-1185">Reference proteome</keyword>
<dbReference type="Pfam" id="PF00005">
    <property type="entry name" value="ABC_tran"/>
    <property type="match status" value="1"/>
</dbReference>
<feature type="compositionally biased region" description="Polar residues" evidence="4">
    <location>
        <begin position="431"/>
        <end position="444"/>
    </location>
</feature>
<organism evidence="6 7">
    <name type="scientific">Coemansia brasiliensis</name>
    <dbReference type="NCBI Taxonomy" id="2650707"/>
    <lineage>
        <taxon>Eukaryota</taxon>
        <taxon>Fungi</taxon>
        <taxon>Fungi incertae sedis</taxon>
        <taxon>Zoopagomycota</taxon>
        <taxon>Kickxellomycotina</taxon>
        <taxon>Kickxellomycetes</taxon>
        <taxon>Kickxellales</taxon>
        <taxon>Kickxellaceae</taxon>
        <taxon>Coemansia</taxon>
    </lineage>
</organism>
<dbReference type="PROSITE" id="PS50893">
    <property type="entry name" value="ABC_TRANSPORTER_2"/>
    <property type="match status" value="1"/>
</dbReference>
<feature type="compositionally biased region" description="Basic and acidic residues" evidence="4">
    <location>
        <begin position="412"/>
        <end position="427"/>
    </location>
</feature>
<dbReference type="SUPFAM" id="SSF52540">
    <property type="entry name" value="P-loop containing nucleoside triphosphate hydrolases"/>
    <property type="match status" value="1"/>
</dbReference>
<dbReference type="GO" id="GO:0005524">
    <property type="term" value="F:ATP binding"/>
    <property type="evidence" value="ECO:0007669"/>
    <property type="project" value="UniProtKB-KW"/>
</dbReference>
<feature type="compositionally biased region" description="Low complexity" evidence="4">
    <location>
        <begin position="94"/>
        <end position="109"/>
    </location>
</feature>
<dbReference type="CDD" id="cd03250">
    <property type="entry name" value="ABCC_MRP_domain1"/>
    <property type="match status" value="1"/>
</dbReference>
<dbReference type="GO" id="GO:0016020">
    <property type="term" value="C:membrane"/>
    <property type="evidence" value="ECO:0007669"/>
    <property type="project" value="TreeGrafter"/>
</dbReference>
<feature type="region of interest" description="Disordered" evidence="4">
    <location>
        <begin position="74"/>
        <end position="131"/>
    </location>
</feature>
<evidence type="ECO:0000256" key="3">
    <source>
        <dbReference type="ARBA" id="ARBA00022840"/>
    </source>
</evidence>
<feature type="domain" description="ABC transporter" evidence="5">
    <location>
        <begin position="149"/>
        <end position="408"/>
    </location>
</feature>
<dbReference type="EMBL" id="JANBUW010001463">
    <property type="protein sequence ID" value="KAJ2843301.1"/>
    <property type="molecule type" value="Genomic_DNA"/>
</dbReference>
<feature type="region of interest" description="Disordered" evidence="4">
    <location>
        <begin position="410"/>
        <end position="460"/>
    </location>
</feature>
<dbReference type="Proteomes" id="UP001139887">
    <property type="component" value="Unassembled WGS sequence"/>
</dbReference>
<dbReference type="InterPro" id="IPR027417">
    <property type="entry name" value="P-loop_NTPase"/>
</dbReference>
<comment type="caution">
    <text evidence="6">The sequence shown here is derived from an EMBL/GenBank/DDBJ whole genome shotgun (WGS) entry which is preliminary data.</text>
</comment>
<dbReference type="Gene3D" id="3.40.50.300">
    <property type="entry name" value="P-loop containing nucleotide triphosphate hydrolases"/>
    <property type="match status" value="1"/>
</dbReference>
<protein>
    <recommendedName>
        <fullName evidence="5">ABC transporter domain-containing protein</fullName>
    </recommendedName>
</protein>